<reference evidence="1" key="1">
    <citation type="journal article" date="2021" name="Open Biol.">
        <title>Shared evolutionary footprints suggest mitochondrial oxidative damage underlies multiple complex I losses in fungi.</title>
        <authorList>
            <person name="Schikora-Tamarit M.A."/>
            <person name="Marcet-Houben M."/>
            <person name="Nosek J."/>
            <person name="Gabaldon T."/>
        </authorList>
    </citation>
    <scope>NUCLEOTIDE SEQUENCE</scope>
    <source>
        <strain evidence="1">CBS2887</strain>
    </source>
</reference>
<comment type="caution">
    <text evidence="1">The sequence shown here is derived from an EMBL/GenBank/DDBJ whole genome shotgun (WGS) entry which is preliminary data.</text>
</comment>
<accession>A0A9P8PLJ1</accession>
<reference evidence="1" key="2">
    <citation type="submission" date="2021-01" db="EMBL/GenBank/DDBJ databases">
        <authorList>
            <person name="Schikora-Tamarit M.A."/>
        </authorList>
    </citation>
    <scope>NUCLEOTIDE SEQUENCE</scope>
    <source>
        <strain evidence="1">CBS2887</strain>
    </source>
</reference>
<proteinExistence type="predicted"/>
<gene>
    <name evidence="1" type="ORF">WICPIJ_009567</name>
</gene>
<dbReference type="Proteomes" id="UP000774326">
    <property type="component" value="Unassembled WGS sequence"/>
</dbReference>
<protein>
    <submittedName>
        <fullName evidence="1">Uncharacterized protein</fullName>
    </submittedName>
</protein>
<dbReference type="AlphaFoldDB" id="A0A9P8PLJ1"/>
<dbReference type="EMBL" id="JAEUBG010005517">
    <property type="protein sequence ID" value="KAH3674378.1"/>
    <property type="molecule type" value="Genomic_DNA"/>
</dbReference>
<sequence length="144" mass="17061">MSQLNRIFSEHMSWMFFHNISDFDRIALFRKVPELELKYYSFKTTRVVLILHKKSQPIPRDFSLRYGNCNRIFVTVPDEFQYNSKENLNVCNEKHIEQTKANLQEAIPVLKDLVAKDMEFNGHLLVEFAFDMEDDTSAISYTQT</sequence>
<name>A0A9P8PLJ1_WICPI</name>
<keyword evidence="2" id="KW-1185">Reference proteome</keyword>
<evidence type="ECO:0000313" key="2">
    <source>
        <dbReference type="Proteomes" id="UP000774326"/>
    </source>
</evidence>
<organism evidence="1 2">
    <name type="scientific">Wickerhamomyces pijperi</name>
    <name type="common">Yeast</name>
    <name type="synonym">Pichia pijperi</name>
    <dbReference type="NCBI Taxonomy" id="599730"/>
    <lineage>
        <taxon>Eukaryota</taxon>
        <taxon>Fungi</taxon>
        <taxon>Dikarya</taxon>
        <taxon>Ascomycota</taxon>
        <taxon>Saccharomycotina</taxon>
        <taxon>Saccharomycetes</taxon>
        <taxon>Phaffomycetales</taxon>
        <taxon>Wickerhamomycetaceae</taxon>
        <taxon>Wickerhamomyces</taxon>
    </lineage>
</organism>
<evidence type="ECO:0000313" key="1">
    <source>
        <dbReference type="EMBL" id="KAH3674378.1"/>
    </source>
</evidence>